<reference evidence="2" key="1">
    <citation type="journal article" date="2014" name="Front. Microbiol.">
        <title>High frequency of phylogenetically diverse reductive dehalogenase-homologous genes in deep subseafloor sedimentary metagenomes.</title>
        <authorList>
            <person name="Kawai M."/>
            <person name="Futagami T."/>
            <person name="Toyoda A."/>
            <person name="Takaki Y."/>
            <person name="Nishi S."/>
            <person name="Hori S."/>
            <person name="Arai W."/>
            <person name="Tsubouchi T."/>
            <person name="Morono Y."/>
            <person name="Uchiyama I."/>
            <person name="Ito T."/>
            <person name="Fujiyama A."/>
            <person name="Inagaki F."/>
            <person name="Takami H."/>
        </authorList>
    </citation>
    <scope>NUCLEOTIDE SEQUENCE</scope>
    <source>
        <strain evidence="2">Expedition CK06-06</strain>
    </source>
</reference>
<evidence type="ECO:0000313" key="2">
    <source>
        <dbReference type="EMBL" id="GAI69689.1"/>
    </source>
</evidence>
<name>X1SPE4_9ZZZZ</name>
<dbReference type="InterPro" id="IPR032698">
    <property type="entry name" value="SirB1_N"/>
</dbReference>
<dbReference type="EMBL" id="BARV01044156">
    <property type="protein sequence ID" value="GAI69689.1"/>
    <property type="molecule type" value="Genomic_DNA"/>
</dbReference>
<dbReference type="AlphaFoldDB" id="X1SPE4"/>
<proteinExistence type="predicted"/>
<gene>
    <name evidence="2" type="ORF">S06H3_65519</name>
</gene>
<feature type="non-terminal residue" evidence="2">
    <location>
        <position position="91"/>
    </location>
</feature>
<feature type="non-terminal residue" evidence="2">
    <location>
        <position position="1"/>
    </location>
</feature>
<feature type="domain" description="Protein SirB1 N-terminal" evidence="1">
    <location>
        <begin position="2"/>
        <end position="45"/>
    </location>
</feature>
<protein>
    <recommendedName>
        <fullName evidence="1">Protein SirB1 N-terminal domain-containing protein</fullName>
    </recommendedName>
</protein>
<comment type="caution">
    <text evidence="2">The sequence shown here is derived from an EMBL/GenBank/DDBJ whole genome shotgun (WGS) entry which is preliminary data.</text>
</comment>
<accession>X1SPE4</accession>
<evidence type="ECO:0000259" key="1">
    <source>
        <dbReference type="Pfam" id="PF13369"/>
    </source>
</evidence>
<dbReference type="Pfam" id="PF13369">
    <property type="entry name" value="Transglut_core2"/>
    <property type="match status" value="1"/>
</dbReference>
<sequence>ERLGLPLYGVVVPGHFFVRYDDGQVRFNIETTSKGGSAPDEHYINKFKVPIGNISIYMKNLDKIHTLGCFCNNLGNSYDDIGNMDSALLAL</sequence>
<organism evidence="2">
    <name type="scientific">marine sediment metagenome</name>
    <dbReference type="NCBI Taxonomy" id="412755"/>
    <lineage>
        <taxon>unclassified sequences</taxon>
        <taxon>metagenomes</taxon>
        <taxon>ecological metagenomes</taxon>
    </lineage>
</organism>